<dbReference type="AlphaFoldDB" id="A0A5J4WAC6"/>
<dbReference type="Gene3D" id="1.10.510.10">
    <property type="entry name" value="Transferase(Phosphotransferase) domain 1"/>
    <property type="match status" value="1"/>
</dbReference>
<keyword evidence="4" id="KW-0418">Kinase</keyword>
<gene>
    <name evidence="8" type="ORF">EZS28_012626</name>
</gene>
<protein>
    <recommendedName>
        <fullName evidence="1">non-specific serine/threonine protein kinase</fullName>
        <ecNumber evidence="1">2.7.11.1</ecNumber>
    </recommendedName>
</protein>
<evidence type="ECO:0000256" key="4">
    <source>
        <dbReference type="ARBA" id="ARBA00022777"/>
    </source>
</evidence>
<dbReference type="Proteomes" id="UP000324800">
    <property type="component" value="Unassembled WGS sequence"/>
</dbReference>
<dbReference type="EC" id="2.7.11.1" evidence="1"/>
<keyword evidence="3" id="KW-0547">Nucleotide-binding</keyword>
<dbReference type="PANTHER" id="PTHR43671">
    <property type="entry name" value="SERINE/THREONINE-PROTEIN KINASE NEK"/>
    <property type="match status" value="1"/>
</dbReference>
<evidence type="ECO:0000256" key="3">
    <source>
        <dbReference type="ARBA" id="ARBA00022741"/>
    </source>
</evidence>
<dbReference type="PROSITE" id="PS50011">
    <property type="entry name" value="PROTEIN_KINASE_DOM"/>
    <property type="match status" value="1"/>
</dbReference>
<organism evidence="8 9">
    <name type="scientific">Streblomastix strix</name>
    <dbReference type="NCBI Taxonomy" id="222440"/>
    <lineage>
        <taxon>Eukaryota</taxon>
        <taxon>Metamonada</taxon>
        <taxon>Preaxostyla</taxon>
        <taxon>Oxymonadida</taxon>
        <taxon>Streblomastigidae</taxon>
        <taxon>Streblomastix</taxon>
    </lineage>
</organism>
<reference evidence="8 9" key="1">
    <citation type="submission" date="2019-03" db="EMBL/GenBank/DDBJ databases">
        <title>Single cell metagenomics reveals metabolic interactions within the superorganism composed of flagellate Streblomastix strix and complex community of Bacteroidetes bacteria on its surface.</title>
        <authorList>
            <person name="Treitli S.C."/>
            <person name="Kolisko M."/>
            <person name="Husnik F."/>
            <person name="Keeling P."/>
            <person name="Hampl V."/>
        </authorList>
    </citation>
    <scope>NUCLEOTIDE SEQUENCE [LARGE SCALE GENOMIC DNA]</scope>
    <source>
        <strain evidence="8">ST1C</strain>
    </source>
</reference>
<dbReference type="InterPro" id="IPR011009">
    <property type="entry name" value="Kinase-like_dom_sf"/>
</dbReference>
<comment type="caution">
    <text evidence="8">The sequence shown here is derived from an EMBL/GenBank/DDBJ whole genome shotgun (WGS) entry which is preliminary data.</text>
</comment>
<dbReference type="Pfam" id="PF00069">
    <property type="entry name" value="Pkinase"/>
    <property type="match status" value="1"/>
</dbReference>
<accession>A0A5J4WAC6</accession>
<keyword evidence="5" id="KW-0067">ATP-binding</keyword>
<dbReference type="GO" id="GO:0005524">
    <property type="term" value="F:ATP binding"/>
    <property type="evidence" value="ECO:0007669"/>
    <property type="project" value="UniProtKB-KW"/>
</dbReference>
<evidence type="ECO:0000256" key="5">
    <source>
        <dbReference type="ARBA" id="ARBA00022840"/>
    </source>
</evidence>
<dbReference type="InterPro" id="IPR008271">
    <property type="entry name" value="Ser/Thr_kinase_AS"/>
</dbReference>
<proteinExistence type="predicted"/>
<evidence type="ECO:0000259" key="7">
    <source>
        <dbReference type="PROSITE" id="PS50011"/>
    </source>
</evidence>
<evidence type="ECO:0000313" key="9">
    <source>
        <dbReference type="Proteomes" id="UP000324800"/>
    </source>
</evidence>
<feature type="domain" description="Protein kinase" evidence="7">
    <location>
        <begin position="1"/>
        <end position="181"/>
    </location>
</feature>
<feature type="region of interest" description="Disordered" evidence="6">
    <location>
        <begin position="259"/>
        <end position="280"/>
    </location>
</feature>
<dbReference type="GO" id="GO:0004674">
    <property type="term" value="F:protein serine/threonine kinase activity"/>
    <property type="evidence" value="ECO:0007669"/>
    <property type="project" value="UniProtKB-EC"/>
</dbReference>
<evidence type="ECO:0000256" key="1">
    <source>
        <dbReference type="ARBA" id="ARBA00012513"/>
    </source>
</evidence>
<dbReference type="SMART" id="SM00220">
    <property type="entry name" value="S_TKc"/>
    <property type="match status" value="1"/>
</dbReference>
<feature type="region of interest" description="Disordered" evidence="6">
    <location>
        <begin position="305"/>
        <end position="382"/>
    </location>
</feature>
<dbReference type="PROSITE" id="PS00108">
    <property type="entry name" value="PROTEIN_KINASE_ST"/>
    <property type="match status" value="1"/>
</dbReference>
<dbReference type="SUPFAM" id="SSF56112">
    <property type="entry name" value="Protein kinase-like (PK-like)"/>
    <property type="match status" value="1"/>
</dbReference>
<evidence type="ECO:0000256" key="6">
    <source>
        <dbReference type="SAM" id="MobiDB-lite"/>
    </source>
</evidence>
<evidence type="ECO:0000256" key="2">
    <source>
        <dbReference type="ARBA" id="ARBA00022679"/>
    </source>
</evidence>
<name>A0A5J4WAC6_9EUKA</name>
<sequence>MEYCQKGSLEDLINDLNKQKKKIDEQIAWKYLSQLIFTFDYLHSNRVLHKDLKPSNIFLKDGEIRVGDFGLAKALDAKQSFSETMKGTLEYAAPELYKHGQIRSSGDIYGIGISIYELLTLHLPFQGNDFEIQNNITSDSVLPKPIKEPFSPKMKEIVLEMLNKDPLKRKSSSELIKIPEINVYAKQYAQEMITTATGKELIYLNKLLQDADTKPNPLPPRILNIPNQQQMLISSSSADQMNPTPKKVMTPQLSVEQIRASPSPQFKPPPPPGYIQQKQASPEVVQQIFASPEVVQQIFASPFPPLKFASPGPPQKQSPGPLQKQSPIPPQKYQYPGAPQRLASPRPPLKQSPRPPLKQSPGAPPQKQASPGAHKRDASPGAIPLKNVQNLEYTSQAQIARKSISPAVTPSIVRYADESARRSESPTVYTIIPIDSNKVLFETRNNNKQRKFRGFHEPFLEQLIQVEFELAHTVTIAPEIVAGAGVVQIVLKFGDLPNRNRDFRQSVGYCGSDGLVVHSKGDPETCISGNLKFGNNEDVIAEVDMTVDREKRTLHFFVQRRFKGTSVQIVSMRNLTQTSVGNTVEGSKIIEW</sequence>
<dbReference type="PANTHER" id="PTHR43671:SF13">
    <property type="entry name" value="SERINE_THREONINE-PROTEIN KINASE NEK2"/>
    <property type="match status" value="1"/>
</dbReference>
<dbReference type="EMBL" id="SNRW01002742">
    <property type="protein sequence ID" value="KAA6391847.1"/>
    <property type="molecule type" value="Genomic_DNA"/>
</dbReference>
<keyword evidence="2" id="KW-0808">Transferase</keyword>
<feature type="compositionally biased region" description="Pro residues" evidence="6">
    <location>
        <begin position="345"/>
        <end position="364"/>
    </location>
</feature>
<evidence type="ECO:0000313" key="8">
    <source>
        <dbReference type="EMBL" id="KAA6391847.1"/>
    </source>
</evidence>
<feature type="compositionally biased region" description="Low complexity" evidence="6">
    <location>
        <begin position="317"/>
        <end position="326"/>
    </location>
</feature>
<dbReference type="InterPro" id="IPR050660">
    <property type="entry name" value="NEK_Ser/Thr_kinase"/>
</dbReference>
<dbReference type="InterPro" id="IPR000719">
    <property type="entry name" value="Prot_kinase_dom"/>
</dbReference>